<feature type="region of interest" description="Disordered" evidence="9">
    <location>
        <begin position="303"/>
        <end position="325"/>
    </location>
</feature>
<dbReference type="Gene3D" id="3.40.50.620">
    <property type="entry name" value="HUPs"/>
    <property type="match status" value="1"/>
</dbReference>
<dbReference type="GO" id="GO:0003952">
    <property type="term" value="F:NAD+ synthase (glutamine-hydrolyzing) activity"/>
    <property type="evidence" value="ECO:0007669"/>
    <property type="project" value="UniProtKB-UniRule"/>
</dbReference>
<dbReference type="InterPro" id="IPR022310">
    <property type="entry name" value="NAD/GMP_synthase"/>
</dbReference>
<dbReference type="GO" id="GO:0008795">
    <property type="term" value="F:NAD+ synthase activity"/>
    <property type="evidence" value="ECO:0007669"/>
    <property type="project" value="UniProtKB-UniRule"/>
</dbReference>
<dbReference type="InterPro" id="IPR014729">
    <property type="entry name" value="Rossmann-like_a/b/a_fold"/>
</dbReference>
<dbReference type="InterPro" id="IPR041856">
    <property type="entry name" value="NAD+_synth_C"/>
</dbReference>
<dbReference type="GO" id="GO:0009435">
    <property type="term" value="P:NAD+ biosynthetic process"/>
    <property type="evidence" value="ECO:0007669"/>
    <property type="project" value="UniProtKB-UniRule"/>
</dbReference>
<evidence type="ECO:0000256" key="4">
    <source>
        <dbReference type="ARBA" id="ARBA00022741"/>
    </source>
</evidence>
<evidence type="ECO:0000256" key="6">
    <source>
        <dbReference type="ARBA" id="ARBA00023027"/>
    </source>
</evidence>
<evidence type="ECO:0000313" key="12">
    <source>
        <dbReference type="Proteomes" id="UP000280668"/>
    </source>
</evidence>
<dbReference type="NCBIfam" id="NF002730">
    <property type="entry name" value="PRK02628.1"/>
    <property type="match status" value="1"/>
</dbReference>
<dbReference type="GO" id="GO:0004359">
    <property type="term" value="F:glutaminase activity"/>
    <property type="evidence" value="ECO:0007669"/>
    <property type="project" value="InterPro"/>
</dbReference>
<feature type="binding site" evidence="7">
    <location>
        <position position="225"/>
    </location>
    <ligand>
        <name>L-glutamine</name>
        <dbReference type="ChEBI" id="CHEBI:58359"/>
    </ligand>
</feature>
<feature type="region of interest" description="Disordered" evidence="9">
    <location>
        <begin position="706"/>
        <end position="729"/>
    </location>
</feature>
<dbReference type="Pfam" id="PF02540">
    <property type="entry name" value="NAD_synthase"/>
    <property type="match status" value="1"/>
</dbReference>
<proteinExistence type="inferred from homology"/>
<name>A0A3N2BG11_9MICO</name>
<evidence type="ECO:0000256" key="5">
    <source>
        <dbReference type="ARBA" id="ARBA00022840"/>
    </source>
</evidence>
<evidence type="ECO:0000256" key="7">
    <source>
        <dbReference type="HAMAP-Rule" id="MF_02090"/>
    </source>
</evidence>
<dbReference type="OrthoDB" id="9760188at2"/>
<dbReference type="PIRSF" id="PIRSF006630">
    <property type="entry name" value="NADS_GAT"/>
    <property type="match status" value="1"/>
</dbReference>
<evidence type="ECO:0000256" key="8">
    <source>
        <dbReference type="PIRNR" id="PIRNR006630"/>
    </source>
</evidence>
<dbReference type="GO" id="GO:0005737">
    <property type="term" value="C:cytoplasm"/>
    <property type="evidence" value="ECO:0007669"/>
    <property type="project" value="InterPro"/>
</dbReference>
<keyword evidence="3 7" id="KW-0436">Ligase</keyword>
<dbReference type="CDD" id="cd00553">
    <property type="entry name" value="NAD_synthase"/>
    <property type="match status" value="1"/>
</dbReference>
<sequence>MSFESVYSHGFARVASCTIPVAIADPATNADAVITEVRACHEEGVALAVFPELCLTGYAIDDLFLQDAVLEATGAALSAIARASADLLPVIVVGAPLRWRHRLYNCAVLIHRGEILGVVPKQMMPTYREFYEARHFASGAGIRGQWITVGAPRRPGRGSSDEDLGPLEVPFGVDLLTEAVDVPGLTIHVEICEDMWVPVPPSAQAALAGATVLVNLSGSPITVGRAAERHLLAKSASSRCLAAYLYAAAGQGESSNDLSWDGQTMIYENGVLLAETDRFPDGPRRSVADVDLDLLRQERQRMGTFDDNARSVEQHHHSRGDTTSEGHYRRLMVEVEPPVTDVGLRRAIDRFPFVPNSEAQLDQDCYEAFAIQVTALAQRMQAIGEPKLVIGVSGGLDSTHALLVAVRAMDRLGRPRSDILGFTLPGFATGERTRSNAHALGKALGISFEEIDIRPAAEEMLTQIGHPFAGGEPVYDVTFENVQAGLRTDYLFRLANDRGGIVVGTGDLSEMALGWCTYGVGDQMSHYAVNTGVPKTLIQHLVRWVISSGEVDENAAEVLRDVLDTRITPELVPAGEEEEVQSTEDAIGPYSLHDFILYYVLRFGFRPAKIAFLAHHAWRDADSGSWPPGFPEEGRYSYELSTIVTWERVFLDRFFGFSQFKRSAIPNGPKVMAGGALSPRGEWRAPSDGTARAWLKELDSLATELGLEDATDSDGVPQTDDAGRDVGAS</sequence>
<feature type="active site" description="Nucleophile; for glutaminase activity" evidence="7">
    <location>
        <position position="192"/>
    </location>
</feature>
<feature type="domain" description="CN hydrolase" evidence="10">
    <location>
        <begin position="12"/>
        <end position="294"/>
    </location>
</feature>
<protein>
    <recommendedName>
        <fullName evidence="7 8">Glutamine-dependent NAD(+) synthetase</fullName>
        <ecNumber evidence="7 8">6.3.5.1</ecNumber>
    </recommendedName>
    <alternativeName>
        <fullName evidence="7 8">NAD(+) synthase [glutamine-hydrolyzing]</fullName>
    </alternativeName>
</protein>
<reference evidence="11 12" key="1">
    <citation type="submission" date="2018-11" db="EMBL/GenBank/DDBJ databases">
        <title>Sequencing the genomes of 1000 actinobacteria strains.</title>
        <authorList>
            <person name="Klenk H.-P."/>
        </authorList>
    </citation>
    <scope>NUCLEOTIDE SEQUENCE [LARGE SCALE GENOMIC DNA]</scope>
    <source>
        <strain evidence="11 12">DSM 11294</strain>
    </source>
</reference>
<keyword evidence="6 7" id="KW-0520">NAD</keyword>
<dbReference type="Gene3D" id="1.10.10.1140">
    <property type="entry name" value="Glutamine-dependent NAD+ synthetase, C-terminal domain"/>
    <property type="match status" value="1"/>
</dbReference>
<dbReference type="InterPro" id="IPR036526">
    <property type="entry name" value="C-N_Hydrolase_sf"/>
</dbReference>
<evidence type="ECO:0000259" key="10">
    <source>
        <dbReference type="PROSITE" id="PS50263"/>
    </source>
</evidence>
<dbReference type="PROSITE" id="PS50263">
    <property type="entry name" value="CN_HYDROLASE"/>
    <property type="match status" value="1"/>
</dbReference>
<dbReference type="HAMAP" id="MF_02090">
    <property type="entry name" value="NadE_glutamine_dep"/>
    <property type="match status" value="1"/>
</dbReference>
<keyword evidence="12" id="KW-1185">Reference proteome</keyword>
<dbReference type="SUPFAM" id="SSF52402">
    <property type="entry name" value="Adenine nucleotide alpha hydrolases-like"/>
    <property type="match status" value="1"/>
</dbReference>
<dbReference type="PANTHER" id="PTHR23090:SF9">
    <property type="entry name" value="GLUTAMINE-DEPENDENT NAD(+) SYNTHETASE"/>
    <property type="match status" value="1"/>
</dbReference>
<feature type="active site" description="For glutaminase activity" evidence="7">
    <location>
        <position position="121"/>
    </location>
</feature>
<feature type="binding site" evidence="7">
    <location>
        <position position="661"/>
    </location>
    <ligand>
        <name>deamido-NAD(+)</name>
        <dbReference type="ChEBI" id="CHEBI:58437"/>
        <note>ligand shared between two neighboring subunits</note>
    </ligand>
</feature>
<feature type="binding site" evidence="7">
    <location>
        <position position="510"/>
    </location>
    <ligand>
        <name>deamido-NAD(+)</name>
        <dbReference type="ChEBI" id="CHEBI:58437"/>
        <note>ligand shared between two neighboring subunits</note>
    </ligand>
</feature>
<evidence type="ECO:0000256" key="3">
    <source>
        <dbReference type="ARBA" id="ARBA00022598"/>
    </source>
</evidence>
<comment type="pathway">
    <text evidence="1 7 8">Cofactor biosynthesis; NAD(+) biosynthesis; NAD(+) from deamido-NAD(+) (L-Gln route): step 1/1.</text>
</comment>
<dbReference type="GO" id="GO:0005524">
    <property type="term" value="F:ATP binding"/>
    <property type="evidence" value="ECO:0007669"/>
    <property type="project" value="UniProtKB-UniRule"/>
</dbReference>
<dbReference type="Proteomes" id="UP000280668">
    <property type="component" value="Unassembled WGS sequence"/>
</dbReference>
<comment type="similarity">
    <text evidence="2 7 8">In the C-terminal section; belongs to the NAD synthetase family.</text>
</comment>
<dbReference type="FunFam" id="3.40.50.620:FF:000155">
    <property type="entry name" value="Glutamine-dependent NAD(+) synthetase"/>
    <property type="match status" value="1"/>
</dbReference>
<comment type="function">
    <text evidence="7">Catalyzes the ATP-dependent amidation of deamido-NAD to form NAD. Uses L-glutamine as a nitrogen source.</text>
</comment>
<organism evidence="11 12">
    <name type="scientific">Bogoriella caseilytica</name>
    <dbReference type="NCBI Taxonomy" id="56055"/>
    <lineage>
        <taxon>Bacteria</taxon>
        <taxon>Bacillati</taxon>
        <taxon>Actinomycetota</taxon>
        <taxon>Actinomycetes</taxon>
        <taxon>Micrococcales</taxon>
        <taxon>Bogoriellaceae</taxon>
        <taxon>Bogoriella</taxon>
    </lineage>
</organism>
<dbReference type="Gene3D" id="3.60.110.10">
    <property type="entry name" value="Carbon-nitrogen hydrolase"/>
    <property type="match status" value="1"/>
</dbReference>
<dbReference type="InterPro" id="IPR003694">
    <property type="entry name" value="NAD_synthase"/>
</dbReference>
<dbReference type="CDD" id="cd07570">
    <property type="entry name" value="GAT_Gln-NAD-synth"/>
    <property type="match status" value="1"/>
</dbReference>
<feature type="binding site" evidence="7">
    <location>
        <position position="481"/>
    </location>
    <ligand>
        <name>deamido-NAD(+)</name>
        <dbReference type="ChEBI" id="CHEBI:58437"/>
        <note>ligand shared between two neighboring subunits</note>
    </ligand>
</feature>
<evidence type="ECO:0000256" key="2">
    <source>
        <dbReference type="ARBA" id="ARBA00007145"/>
    </source>
</evidence>
<dbReference type="EMBL" id="RKHK01000001">
    <property type="protein sequence ID" value="ROR74196.1"/>
    <property type="molecule type" value="Genomic_DNA"/>
</dbReference>
<feature type="binding site" evidence="7">
    <location>
        <begin position="515"/>
        <end position="518"/>
    </location>
    <ligand>
        <name>deamido-NAD(+)</name>
        <dbReference type="ChEBI" id="CHEBI:58437"/>
        <note>ligand shared between two neighboring subunits</note>
    </ligand>
</feature>
<dbReference type="UniPathway" id="UPA00253">
    <property type="reaction ID" value="UER00334"/>
</dbReference>
<evidence type="ECO:0000256" key="9">
    <source>
        <dbReference type="SAM" id="MobiDB-lite"/>
    </source>
</evidence>
<keyword evidence="4 7" id="KW-0547">Nucleotide-binding</keyword>
<feature type="binding site" evidence="7">
    <location>
        <begin position="391"/>
        <end position="398"/>
    </location>
    <ligand>
        <name>ATP</name>
        <dbReference type="ChEBI" id="CHEBI:30616"/>
    </ligand>
</feature>
<keyword evidence="5 7" id="KW-0067">ATP-binding</keyword>
<feature type="binding site" evidence="7">
    <location>
        <position position="505"/>
    </location>
    <ligand>
        <name>ATP</name>
        <dbReference type="ChEBI" id="CHEBI:30616"/>
    </ligand>
</feature>
<feature type="binding site" evidence="7">
    <location>
        <position position="219"/>
    </location>
    <ligand>
        <name>L-glutamine</name>
        <dbReference type="ChEBI" id="CHEBI:58359"/>
    </ligand>
</feature>
<dbReference type="InterPro" id="IPR014445">
    <property type="entry name" value="Gln-dep_NAD_synthase"/>
</dbReference>
<dbReference type="FunFam" id="1.10.10.1140:FF:000001">
    <property type="entry name" value="Glutamine-dependent NAD(+) synthetase"/>
    <property type="match status" value="1"/>
</dbReference>
<feature type="binding site" evidence="7">
    <location>
        <position position="127"/>
    </location>
    <ligand>
        <name>L-glutamine</name>
        <dbReference type="ChEBI" id="CHEBI:58359"/>
    </ligand>
</feature>
<dbReference type="AlphaFoldDB" id="A0A3N2BG11"/>
<accession>A0A3N2BG11</accession>
<dbReference type="RefSeq" id="WP_123304515.1">
    <property type="nucleotide sequence ID" value="NZ_RKHK01000001.1"/>
</dbReference>
<dbReference type="Pfam" id="PF00795">
    <property type="entry name" value="CN_hydrolase"/>
    <property type="match status" value="1"/>
</dbReference>
<evidence type="ECO:0000313" key="11">
    <source>
        <dbReference type="EMBL" id="ROR74196.1"/>
    </source>
</evidence>
<evidence type="ECO:0000256" key="1">
    <source>
        <dbReference type="ARBA" id="ARBA00005188"/>
    </source>
</evidence>
<dbReference type="InterPro" id="IPR003010">
    <property type="entry name" value="C-N_Hydrolase"/>
</dbReference>
<feature type="active site" description="Proton acceptor; for glutaminase activity" evidence="7">
    <location>
        <position position="52"/>
    </location>
</feature>
<feature type="compositionally biased region" description="Basic and acidic residues" evidence="9">
    <location>
        <begin position="307"/>
        <end position="325"/>
    </location>
</feature>
<dbReference type="EC" id="6.3.5.1" evidence="7 8"/>
<dbReference type="SUPFAM" id="SSF56317">
    <property type="entry name" value="Carbon-nitrogen hydrolase"/>
    <property type="match status" value="1"/>
</dbReference>
<comment type="caution">
    <text evidence="11">The sequence shown here is derived from an EMBL/GenBank/DDBJ whole genome shotgun (WGS) entry which is preliminary data.</text>
</comment>
<comment type="catalytic activity">
    <reaction evidence="7 8">
        <text>deamido-NAD(+) + L-glutamine + ATP + H2O = L-glutamate + AMP + diphosphate + NAD(+) + H(+)</text>
        <dbReference type="Rhea" id="RHEA:24384"/>
        <dbReference type="ChEBI" id="CHEBI:15377"/>
        <dbReference type="ChEBI" id="CHEBI:15378"/>
        <dbReference type="ChEBI" id="CHEBI:29985"/>
        <dbReference type="ChEBI" id="CHEBI:30616"/>
        <dbReference type="ChEBI" id="CHEBI:33019"/>
        <dbReference type="ChEBI" id="CHEBI:57540"/>
        <dbReference type="ChEBI" id="CHEBI:58359"/>
        <dbReference type="ChEBI" id="CHEBI:58437"/>
        <dbReference type="ChEBI" id="CHEBI:456215"/>
        <dbReference type="EC" id="6.3.5.1"/>
    </reaction>
</comment>
<gene>
    <name evidence="7" type="primary">nadE</name>
    <name evidence="11" type="ORF">EDD31_2597</name>
</gene>
<dbReference type="PANTHER" id="PTHR23090">
    <property type="entry name" value="NH 3 /GLUTAMINE-DEPENDENT NAD + SYNTHETASE"/>
    <property type="match status" value="1"/>
</dbReference>